<evidence type="ECO:0000259" key="5">
    <source>
        <dbReference type="PROSITE" id="PS50011"/>
    </source>
</evidence>
<proteinExistence type="predicted"/>
<keyword evidence="3" id="KW-0418">Kinase</keyword>
<dbReference type="Proteomes" id="UP000789901">
    <property type="component" value="Unassembled WGS sequence"/>
</dbReference>
<dbReference type="PANTHER" id="PTHR44329:SF288">
    <property type="entry name" value="MITOGEN-ACTIVATED PROTEIN KINASE KINASE KINASE 20"/>
    <property type="match status" value="1"/>
</dbReference>
<gene>
    <name evidence="6" type="ORF">GMARGA_LOCUS1748</name>
</gene>
<keyword evidence="4" id="KW-0067">ATP-binding</keyword>
<dbReference type="SUPFAM" id="SSF56112">
    <property type="entry name" value="Protein kinase-like (PK-like)"/>
    <property type="match status" value="1"/>
</dbReference>
<dbReference type="PANTHER" id="PTHR44329">
    <property type="entry name" value="SERINE/THREONINE-PROTEIN KINASE TNNI3K-RELATED"/>
    <property type="match status" value="1"/>
</dbReference>
<organism evidence="6 7">
    <name type="scientific">Gigaspora margarita</name>
    <dbReference type="NCBI Taxonomy" id="4874"/>
    <lineage>
        <taxon>Eukaryota</taxon>
        <taxon>Fungi</taxon>
        <taxon>Fungi incertae sedis</taxon>
        <taxon>Mucoromycota</taxon>
        <taxon>Glomeromycotina</taxon>
        <taxon>Glomeromycetes</taxon>
        <taxon>Diversisporales</taxon>
        <taxon>Gigasporaceae</taxon>
        <taxon>Gigaspora</taxon>
    </lineage>
</organism>
<dbReference type="Gene3D" id="1.10.510.10">
    <property type="entry name" value="Transferase(Phosphotransferase) domain 1"/>
    <property type="match status" value="1"/>
</dbReference>
<evidence type="ECO:0000313" key="7">
    <source>
        <dbReference type="Proteomes" id="UP000789901"/>
    </source>
</evidence>
<keyword evidence="2" id="KW-0547">Nucleotide-binding</keyword>
<dbReference type="EMBL" id="CAJVQB010000485">
    <property type="protein sequence ID" value="CAG8491657.1"/>
    <property type="molecule type" value="Genomic_DNA"/>
</dbReference>
<keyword evidence="1" id="KW-0808">Transferase</keyword>
<evidence type="ECO:0000256" key="4">
    <source>
        <dbReference type="ARBA" id="ARBA00022840"/>
    </source>
</evidence>
<sequence length="235" mass="26696">MSYFAVLEYAKEGNLHDYLSTEDLNWSQKLKISKDIASGLEYLHNNIEIIHQNLSTETIFINNGIAQLSNPVFSELNVDISSSISLQGGMIAFMDSELLKDPSTKFTSASDVYSLGFVMWSISSGKLPFENFTNQIDLANRIVSKNIRENPVYGTPQAYIDLYQRCWGSNPEERPSAQEVYTQLEVMAQESLKINEINPFRDIKAYSNCPKFSDYTQKVCYVALACYINMLGWDL</sequence>
<evidence type="ECO:0000313" key="6">
    <source>
        <dbReference type="EMBL" id="CAG8491657.1"/>
    </source>
</evidence>
<dbReference type="InterPro" id="IPR051681">
    <property type="entry name" value="Ser/Thr_Kinases-Pseudokinases"/>
</dbReference>
<evidence type="ECO:0000256" key="2">
    <source>
        <dbReference type="ARBA" id="ARBA00022741"/>
    </source>
</evidence>
<keyword evidence="7" id="KW-1185">Reference proteome</keyword>
<dbReference type="PROSITE" id="PS50011">
    <property type="entry name" value="PROTEIN_KINASE_DOM"/>
    <property type="match status" value="1"/>
</dbReference>
<dbReference type="InterPro" id="IPR011009">
    <property type="entry name" value="Kinase-like_dom_sf"/>
</dbReference>
<evidence type="ECO:0000256" key="1">
    <source>
        <dbReference type="ARBA" id="ARBA00022679"/>
    </source>
</evidence>
<protein>
    <submittedName>
        <fullName evidence="6">37339_t:CDS:1</fullName>
    </submittedName>
</protein>
<comment type="caution">
    <text evidence="6">The sequence shown here is derived from an EMBL/GenBank/DDBJ whole genome shotgun (WGS) entry which is preliminary data.</text>
</comment>
<reference evidence="6 7" key="1">
    <citation type="submission" date="2021-06" db="EMBL/GenBank/DDBJ databases">
        <authorList>
            <person name="Kallberg Y."/>
            <person name="Tangrot J."/>
            <person name="Rosling A."/>
        </authorList>
    </citation>
    <scope>NUCLEOTIDE SEQUENCE [LARGE SCALE GENOMIC DNA]</scope>
    <source>
        <strain evidence="6 7">120-4 pot B 10/14</strain>
    </source>
</reference>
<feature type="domain" description="Protein kinase" evidence="5">
    <location>
        <begin position="1"/>
        <end position="187"/>
    </location>
</feature>
<accession>A0ABM8W089</accession>
<dbReference type="Pfam" id="PF07714">
    <property type="entry name" value="PK_Tyr_Ser-Thr"/>
    <property type="match status" value="1"/>
</dbReference>
<evidence type="ECO:0000256" key="3">
    <source>
        <dbReference type="ARBA" id="ARBA00022777"/>
    </source>
</evidence>
<dbReference type="InterPro" id="IPR000719">
    <property type="entry name" value="Prot_kinase_dom"/>
</dbReference>
<dbReference type="InterPro" id="IPR001245">
    <property type="entry name" value="Ser-Thr/Tyr_kinase_cat_dom"/>
</dbReference>
<name>A0ABM8W089_GIGMA</name>